<evidence type="ECO:0000313" key="2">
    <source>
        <dbReference type="Proteomes" id="UP000821845"/>
    </source>
</evidence>
<name>A0ACB7RRQ5_HYAAI</name>
<sequence length="130" mass="14654">MPQASSVSDKEGRASQNSQKEHDVVLLCALEYAKHNALVRKYNEFLFDFCQLTFTTKPESSQQFLDVGCGPGDFTRDVLLPHCLPCRRIVGVDFSREMIEYARSNSAHEKIDFAVVDLASDVSQFLDEFG</sequence>
<reference evidence="1" key="1">
    <citation type="submission" date="2020-05" db="EMBL/GenBank/DDBJ databases">
        <title>Large-scale comparative analyses of tick genomes elucidate their genetic diversity and vector capacities.</title>
        <authorList>
            <person name="Jia N."/>
            <person name="Wang J."/>
            <person name="Shi W."/>
            <person name="Du L."/>
            <person name="Sun Y."/>
            <person name="Zhan W."/>
            <person name="Jiang J."/>
            <person name="Wang Q."/>
            <person name="Zhang B."/>
            <person name="Ji P."/>
            <person name="Sakyi L.B."/>
            <person name="Cui X."/>
            <person name="Yuan T."/>
            <person name="Jiang B."/>
            <person name="Yang W."/>
            <person name="Lam T.T.-Y."/>
            <person name="Chang Q."/>
            <person name="Ding S."/>
            <person name="Wang X."/>
            <person name="Zhu J."/>
            <person name="Ruan X."/>
            <person name="Zhao L."/>
            <person name="Wei J."/>
            <person name="Que T."/>
            <person name="Du C."/>
            <person name="Cheng J."/>
            <person name="Dai P."/>
            <person name="Han X."/>
            <person name="Huang E."/>
            <person name="Gao Y."/>
            <person name="Liu J."/>
            <person name="Shao H."/>
            <person name="Ye R."/>
            <person name="Li L."/>
            <person name="Wei W."/>
            <person name="Wang X."/>
            <person name="Wang C."/>
            <person name="Yang T."/>
            <person name="Huo Q."/>
            <person name="Li W."/>
            <person name="Guo W."/>
            <person name="Chen H."/>
            <person name="Zhou L."/>
            <person name="Ni X."/>
            <person name="Tian J."/>
            <person name="Zhou Y."/>
            <person name="Sheng Y."/>
            <person name="Liu T."/>
            <person name="Pan Y."/>
            <person name="Xia L."/>
            <person name="Li J."/>
            <person name="Zhao F."/>
            <person name="Cao W."/>
        </authorList>
    </citation>
    <scope>NUCLEOTIDE SEQUENCE</scope>
    <source>
        <strain evidence="1">Hyas-2018</strain>
    </source>
</reference>
<dbReference type="EMBL" id="CM023488">
    <property type="protein sequence ID" value="KAH6924492.1"/>
    <property type="molecule type" value="Genomic_DNA"/>
</dbReference>
<gene>
    <name evidence="1" type="ORF">HPB50_018955</name>
</gene>
<protein>
    <submittedName>
        <fullName evidence="1">Uncharacterized protein</fullName>
    </submittedName>
</protein>
<accession>A0ACB7RRQ5</accession>
<proteinExistence type="predicted"/>
<evidence type="ECO:0000313" key="1">
    <source>
        <dbReference type="EMBL" id="KAH6924492.1"/>
    </source>
</evidence>
<organism evidence="1 2">
    <name type="scientific">Hyalomma asiaticum</name>
    <name type="common">Tick</name>
    <dbReference type="NCBI Taxonomy" id="266040"/>
    <lineage>
        <taxon>Eukaryota</taxon>
        <taxon>Metazoa</taxon>
        <taxon>Ecdysozoa</taxon>
        <taxon>Arthropoda</taxon>
        <taxon>Chelicerata</taxon>
        <taxon>Arachnida</taxon>
        <taxon>Acari</taxon>
        <taxon>Parasitiformes</taxon>
        <taxon>Ixodida</taxon>
        <taxon>Ixodoidea</taxon>
        <taxon>Ixodidae</taxon>
        <taxon>Hyalomminae</taxon>
        <taxon>Hyalomma</taxon>
    </lineage>
</organism>
<keyword evidence="2" id="KW-1185">Reference proteome</keyword>
<dbReference type="Proteomes" id="UP000821845">
    <property type="component" value="Chromosome 8"/>
</dbReference>
<comment type="caution">
    <text evidence="1">The sequence shown here is derived from an EMBL/GenBank/DDBJ whole genome shotgun (WGS) entry which is preliminary data.</text>
</comment>